<dbReference type="HOGENOM" id="CLU_3288164_0_0_11"/>
<evidence type="ECO:0000313" key="1">
    <source>
        <dbReference type="EMBL" id="EEG28062.1"/>
    </source>
</evidence>
<sequence>MNVLSWGSWIFRVLERAWATELQLSTYAAMGVGRGWNDCG</sequence>
<dbReference type="EMBL" id="ACEB01000004">
    <property type="protein sequence ID" value="EEG28062.1"/>
    <property type="molecule type" value="Genomic_DNA"/>
</dbReference>
<name>C0E0H1_9CORY</name>
<reference evidence="1 2" key="1">
    <citation type="submission" date="2009-01" db="EMBL/GenBank/DDBJ databases">
        <authorList>
            <person name="Fulton L."/>
            <person name="Clifton S."/>
            <person name="Chinwalla A.T."/>
            <person name="Mitreva M."/>
            <person name="Sodergren E."/>
            <person name="Weinstock G."/>
            <person name="Clifton S."/>
            <person name="Dooling D.J."/>
            <person name="Fulton B."/>
            <person name="Minx P."/>
            <person name="Pepin K.H."/>
            <person name="Johnson M."/>
            <person name="Bhonagiri V."/>
            <person name="Nash W.E."/>
            <person name="Mardis E.R."/>
            <person name="Wilson R.K."/>
        </authorList>
    </citation>
    <scope>NUCLEOTIDE SEQUENCE [LARGE SCALE GENOMIC DNA]</scope>
    <source>
        <strain evidence="1 2">ATCC 33806</strain>
    </source>
</reference>
<dbReference type="AlphaFoldDB" id="C0E0H1"/>
<accession>C0E0H1</accession>
<evidence type="ECO:0000313" key="2">
    <source>
        <dbReference type="Proteomes" id="UP000006247"/>
    </source>
</evidence>
<dbReference type="Proteomes" id="UP000006247">
    <property type="component" value="Unassembled WGS sequence"/>
</dbReference>
<protein>
    <submittedName>
        <fullName evidence="1">Uncharacterized protein</fullName>
    </submittedName>
</protein>
<gene>
    <name evidence="1" type="ORF">CORMATOL_00471</name>
</gene>
<comment type="caution">
    <text evidence="1">The sequence shown here is derived from an EMBL/GenBank/DDBJ whole genome shotgun (WGS) entry which is preliminary data.</text>
</comment>
<organism evidence="1 2">
    <name type="scientific">Corynebacterium matruchotii ATCC 33806</name>
    <dbReference type="NCBI Taxonomy" id="566549"/>
    <lineage>
        <taxon>Bacteria</taxon>
        <taxon>Bacillati</taxon>
        <taxon>Actinomycetota</taxon>
        <taxon>Actinomycetes</taxon>
        <taxon>Mycobacteriales</taxon>
        <taxon>Corynebacteriaceae</taxon>
        <taxon>Corynebacterium</taxon>
    </lineage>
</organism>
<proteinExistence type="predicted"/>